<dbReference type="Pfam" id="PF14808">
    <property type="entry name" value="TMEM164"/>
    <property type="match status" value="1"/>
</dbReference>
<protein>
    <submittedName>
        <fullName evidence="2">YwaF family protein</fullName>
    </submittedName>
</protein>
<proteinExistence type="predicted"/>
<dbReference type="AlphaFoldDB" id="A0A9D2IIK8"/>
<accession>A0A9D2IIK8</accession>
<feature type="transmembrane region" description="Helical" evidence="1">
    <location>
        <begin position="210"/>
        <end position="233"/>
    </location>
</feature>
<reference evidence="2" key="1">
    <citation type="journal article" date="2021" name="PeerJ">
        <title>Extensive microbial diversity within the chicken gut microbiome revealed by metagenomics and culture.</title>
        <authorList>
            <person name="Gilroy R."/>
            <person name="Ravi A."/>
            <person name="Getino M."/>
            <person name="Pursley I."/>
            <person name="Horton D.L."/>
            <person name="Alikhan N.F."/>
            <person name="Baker D."/>
            <person name="Gharbi K."/>
            <person name="Hall N."/>
            <person name="Watson M."/>
            <person name="Adriaenssens E.M."/>
            <person name="Foster-Nyarko E."/>
            <person name="Jarju S."/>
            <person name="Secka A."/>
            <person name="Antonio M."/>
            <person name="Oren A."/>
            <person name="Chaudhuri R.R."/>
            <person name="La Ragione R."/>
            <person name="Hildebrand F."/>
            <person name="Pallen M.J."/>
        </authorList>
    </citation>
    <scope>NUCLEOTIDE SEQUENCE</scope>
    <source>
        <strain evidence="2">CHK192-19661</strain>
    </source>
</reference>
<keyword evidence="1" id="KW-0472">Membrane</keyword>
<feature type="transmembrane region" description="Helical" evidence="1">
    <location>
        <begin position="165"/>
        <end position="190"/>
    </location>
</feature>
<keyword evidence="1" id="KW-1133">Transmembrane helix</keyword>
<evidence type="ECO:0000256" key="1">
    <source>
        <dbReference type="SAM" id="Phobius"/>
    </source>
</evidence>
<comment type="caution">
    <text evidence="2">The sequence shown here is derived from an EMBL/GenBank/DDBJ whole genome shotgun (WGS) entry which is preliminary data.</text>
</comment>
<evidence type="ECO:0000313" key="3">
    <source>
        <dbReference type="Proteomes" id="UP000824025"/>
    </source>
</evidence>
<organism evidence="2 3">
    <name type="scientific">Candidatus Borkfalkia avicola</name>
    <dbReference type="NCBI Taxonomy" id="2838503"/>
    <lineage>
        <taxon>Bacteria</taxon>
        <taxon>Bacillati</taxon>
        <taxon>Bacillota</taxon>
        <taxon>Clostridia</taxon>
        <taxon>Christensenellales</taxon>
        <taxon>Christensenellaceae</taxon>
        <taxon>Candidatus Borkfalkia</taxon>
    </lineage>
</organism>
<reference evidence="2" key="2">
    <citation type="submission" date="2021-04" db="EMBL/GenBank/DDBJ databases">
        <authorList>
            <person name="Gilroy R."/>
        </authorList>
    </citation>
    <scope>NUCLEOTIDE SEQUENCE</scope>
    <source>
        <strain evidence="2">CHK192-19661</strain>
    </source>
</reference>
<name>A0A9D2IIK8_9FIRM</name>
<dbReference type="EMBL" id="DXCF01000021">
    <property type="protein sequence ID" value="HIZ09688.1"/>
    <property type="molecule type" value="Genomic_DNA"/>
</dbReference>
<feature type="transmembrane region" description="Helical" evidence="1">
    <location>
        <begin position="12"/>
        <end position="32"/>
    </location>
</feature>
<evidence type="ECO:0000313" key="2">
    <source>
        <dbReference type="EMBL" id="HIZ09688.1"/>
    </source>
</evidence>
<feature type="transmembrane region" description="Helical" evidence="1">
    <location>
        <begin position="101"/>
        <end position="122"/>
    </location>
</feature>
<sequence>MRRLTGKMPDFSVYIAAIAAPYLFCALAGMLLGRCDAALRRLILACLWAAMLGSEGVKLAVLWSGNVQPPYVPLHFSSTFHLSAGLAVCARGRAKHAGQVLLFAGGLIMTAMIAVCPVSVLGDPLQMFSSHVHAHGYFFHMQVALQFFALVFSGEYTIRPLDGHIFAVFLAAWACPAVPGSFLLGVNYMGILLPYIPFFRPLLDACGYPLYLTVYYACAVLAVWAGLYALSFLQRRVRSKRRKILIAFR</sequence>
<keyword evidence="1" id="KW-0812">Transmembrane</keyword>
<gene>
    <name evidence="2" type="ORF">H9726_04280</name>
</gene>
<dbReference type="Proteomes" id="UP000824025">
    <property type="component" value="Unassembled WGS sequence"/>
</dbReference>
<feature type="transmembrane region" description="Helical" evidence="1">
    <location>
        <begin position="134"/>
        <end position="153"/>
    </location>
</feature>